<dbReference type="GO" id="GO:0005886">
    <property type="term" value="C:plasma membrane"/>
    <property type="evidence" value="ECO:0007669"/>
    <property type="project" value="InterPro"/>
</dbReference>
<feature type="signal peptide" evidence="2">
    <location>
        <begin position="1"/>
        <end position="23"/>
    </location>
</feature>
<dbReference type="Pfam" id="PF02608">
    <property type="entry name" value="Bmp"/>
    <property type="match status" value="1"/>
</dbReference>
<dbReference type="InterPro" id="IPR052910">
    <property type="entry name" value="ABC-Purine-Binding"/>
</dbReference>
<dbReference type="CDD" id="cd19963">
    <property type="entry name" value="PBP1_BMP-like"/>
    <property type="match status" value="1"/>
</dbReference>
<feature type="domain" description="ABC transporter substrate-binding protein PnrA-like" evidence="3">
    <location>
        <begin position="40"/>
        <end position="310"/>
    </location>
</feature>
<sequence>MIAINRRRLLLGAAALAGGALLASTPFGHPAFAQALDRPVKAAFVYVGPVGDFGYSFAHDQGRKFLADKLGDKVVTTFVENVAEGPDAERVIRKLAQDGNDIIFSTSFGFMNPTLKVAKQFPKVKFEHATGYQTAANMGIYNARFYEGRAVLGTIAGHMSKSGKAGYVASFPIPEVVMGINAFTLAARKVNPAFETQVVWVNSWYDPAKEVQATSALLDQGADVITQHTDSPGPLQEAEKRGAVAFGQAWDMQSFAPNAHMTAIVDNWGPYYVGRVEAVAAGSWKQDDVWLGMKEGEVKMSPFNEKMPADVKAAAQKVVDETTAGTYSVFTGPIKDQAGAEKVAAGVVIPDADLLKMDWYVEGVRN</sequence>
<dbReference type="InterPro" id="IPR006311">
    <property type="entry name" value="TAT_signal"/>
</dbReference>
<comment type="caution">
    <text evidence="4">The sequence shown here is derived from an EMBL/GenBank/DDBJ whole genome shotgun (WGS) entry which is preliminary data.</text>
</comment>
<dbReference type="RefSeq" id="WP_183198758.1">
    <property type="nucleotide sequence ID" value="NZ_JACIEK010000001.1"/>
</dbReference>
<name>A0A7W6H4M9_9HYPH</name>
<keyword evidence="4" id="KW-0762">Sugar transport</keyword>
<protein>
    <submittedName>
        <fullName evidence="4">Simple sugar transport system substrate-binding protein</fullName>
    </submittedName>
</protein>
<dbReference type="PANTHER" id="PTHR43208:SF1">
    <property type="entry name" value="ABC TRANSPORTER SUBSTRATE-BINDING PROTEIN"/>
    <property type="match status" value="1"/>
</dbReference>
<evidence type="ECO:0000256" key="2">
    <source>
        <dbReference type="SAM" id="SignalP"/>
    </source>
</evidence>
<dbReference type="Gene3D" id="3.40.50.2300">
    <property type="match status" value="2"/>
</dbReference>
<accession>A0A7W6H4M9</accession>
<dbReference type="Proteomes" id="UP000542776">
    <property type="component" value="Unassembled WGS sequence"/>
</dbReference>
<dbReference type="PANTHER" id="PTHR43208">
    <property type="entry name" value="ABC TRANSPORTER SUBSTRATE-BINDING PROTEIN"/>
    <property type="match status" value="1"/>
</dbReference>
<evidence type="ECO:0000313" key="5">
    <source>
        <dbReference type="Proteomes" id="UP000542776"/>
    </source>
</evidence>
<dbReference type="AlphaFoldDB" id="A0A7W6H4M9"/>
<keyword evidence="4" id="KW-0813">Transport</keyword>
<evidence type="ECO:0000259" key="3">
    <source>
        <dbReference type="Pfam" id="PF02608"/>
    </source>
</evidence>
<dbReference type="EMBL" id="JACIEK010000001">
    <property type="protein sequence ID" value="MBB3997354.1"/>
    <property type="molecule type" value="Genomic_DNA"/>
</dbReference>
<feature type="chain" id="PRO_5031455990" evidence="2">
    <location>
        <begin position="24"/>
        <end position="366"/>
    </location>
</feature>
<dbReference type="InterPro" id="IPR003760">
    <property type="entry name" value="PnrA-like"/>
</dbReference>
<organism evidence="4 5">
    <name type="scientific">Aureimonas pseudogalii</name>
    <dbReference type="NCBI Taxonomy" id="1744844"/>
    <lineage>
        <taxon>Bacteria</taxon>
        <taxon>Pseudomonadati</taxon>
        <taxon>Pseudomonadota</taxon>
        <taxon>Alphaproteobacteria</taxon>
        <taxon>Hyphomicrobiales</taxon>
        <taxon>Aurantimonadaceae</taxon>
        <taxon>Aureimonas</taxon>
    </lineage>
</organism>
<evidence type="ECO:0000256" key="1">
    <source>
        <dbReference type="ARBA" id="ARBA00022729"/>
    </source>
</evidence>
<reference evidence="4 5" key="1">
    <citation type="submission" date="2020-08" db="EMBL/GenBank/DDBJ databases">
        <title>Genomic Encyclopedia of Type Strains, Phase IV (KMG-IV): sequencing the most valuable type-strain genomes for metagenomic binning, comparative biology and taxonomic classification.</title>
        <authorList>
            <person name="Goeker M."/>
        </authorList>
    </citation>
    <scope>NUCLEOTIDE SEQUENCE [LARGE SCALE GENOMIC DNA]</scope>
    <source>
        <strain evidence="4 5">DSM 102238</strain>
    </source>
</reference>
<proteinExistence type="predicted"/>
<keyword evidence="5" id="KW-1185">Reference proteome</keyword>
<dbReference type="PROSITE" id="PS51318">
    <property type="entry name" value="TAT"/>
    <property type="match status" value="1"/>
</dbReference>
<gene>
    <name evidence="4" type="ORF">GGR04_001175</name>
</gene>
<evidence type="ECO:0000313" key="4">
    <source>
        <dbReference type="EMBL" id="MBB3997354.1"/>
    </source>
</evidence>
<keyword evidence="1 2" id="KW-0732">Signal</keyword>